<feature type="non-terminal residue" evidence="3">
    <location>
        <position position="184"/>
    </location>
</feature>
<feature type="transmembrane region" description="Helical" evidence="1">
    <location>
        <begin position="56"/>
        <end position="74"/>
    </location>
</feature>
<dbReference type="AlphaFoldDB" id="A0A382B5J9"/>
<dbReference type="EMBL" id="UINC01028309">
    <property type="protein sequence ID" value="SVB09076.1"/>
    <property type="molecule type" value="Genomic_DNA"/>
</dbReference>
<dbReference type="InterPro" id="IPR020846">
    <property type="entry name" value="MFS_dom"/>
</dbReference>
<feature type="domain" description="Major facilitator superfamily (MFS) profile" evidence="2">
    <location>
        <begin position="20"/>
        <end position="184"/>
    </location>
</feature>
<feature type="transmembrane region" description="Helical" evidence="1">
    <location>
        <begin position="86"/>
        <end position="104"/>
    </location>
</feature>
<keyword evidence="1" id="KW-1133">Transmembrane helix</keyword>
<dbReference type="InterPro" id="IPR036259">
    <property type="entry name" value="MFS_trans_sf"/>
</dbReference>
<feature type="transmembrane region" description="Helical" evidence="1">
    <location>
        <begin position="110"/>
        <end position="133"/>
    </location>
</feature>
<accession>A0A382B5J9</accession>
<feature type="transmembrane region" description="Helical" evidence="1">
    <location>
        <begin position="12"/>
        <end position="36"/>
    </location>
</feature>
<organism evidence="3">
    <name type="scientific">marine metagenome</name>
    <dbReference type="NCBI Taxonomy" id="408172"/>
    <lineage>
        <taxon>unclassified sequences</taxon>
        <taxon>metagenomes</taxon>
        <taxon>ecological metagenomes</taxon>
    </lineage>
</organism>
<evidence type="ECO:0000259" key="2">
    <source>
        <dbReference type="PROSITE" id="PS50850"/>
    </source>
</evidence>
<keyword evidence="1" id="KW-0812">Transmembrane</keyword>
<evidence type="ECO:0000256" key="1">
    <source>
        <dbReference type="SAM" id="Phobius"/>
    </source>
</evidence>
<sequence>MHMASDSTTPRKVFYGWYIASVAVLAYFFTNGLSIWVPQNLFPRFMEDFNATAGEVSFTTGTTLLLSAWLAPFAGAMIDRYGVVRVMRAGLIVMAVSFVLYPFVQSLTQLYVLHGFLAVGLIMAGLMPNVVLLSNWFVKRRGAMIGLLVASSSLAGAVLPLAISPLVLNPNFGWRWGFGTLSVA</sequence>
<protein>
    <recommendedName>
        <fullName evidence="2">Major facilitator superfamily (MFS) profile domain-containing protein</fullName>
    </recommendedName>
</protein>
<dbReference type="InterPro" id="IPR050327">
    <property type="entry name" value="Proton-linked_MCT"/>
</dbReference>
<dbReference type="PROSITE" id="PS50850">
    <property type="entry name" value="MFS"/>
    <property type="match status" value="1"/>
</dbReference>
<dbReference type="SUPFAM" id="SSF103473">
    <property type="entry name" value="MFS general substrate transporter"/>
    <property type="match status" value="1"/>
</dbReference>
<feature type="transmembrane region" description="Helical" evidence="1">
    <location>
        <begin position="145"/>
        <end position="168"/>
    </location>
</feature>
<dbReference type="GO" id="GO:0022857">
    <property type="term" value="F:transmembrane transporter activity"/>
    <property type="evidence" value="ECO:0007669"/>
    <property type="project" value="InterPro"/>
</dbReference>
<dbReference type="InterPro" id="IPR011701">
    <property type="entry name" value="MFS"/>
</dbReference>
<dbReference type="Pfam" id="PF07690">
    <property type="entry name" value="MFS_1"/>
    <property type="match status" value="1"/>
</dbReference>
<name>A0A382B5J9_9ZZZZ</name>
<keyword evidence="1" id="KW-0472">Membrane</keyword>
<dbReference type="PANTHER" id="PTHR11360">
    <property type="entry name" value="MONOCARBOXYLATE TRANSPORTER"/>
    <property type="match status" value="1"/>
</dbReference>
<reference evidence="3" key="1">
    <citation type="submission" date="2018-05" db="EMBL/GenBank/DDBJ databases">
        <authorList>
            <person name="Lanie J.A."/>
            <person name="Ng W.-L."/>
            <person name="Kazmierczak K.M."/>
            <person name="Andrzejewski T.M."/>
            <person name="Davidsen T.M."/>
            <person name="Wayne K.J."/>
            <person name="Tettelin H."/>
            <person name="Glass J.I."/>
            <person name="Rusch D."/>
            <person name="Podicherti R."/>
            <person name="Tsui H.-C.T."/>
            <person name="Winkler M.E."/>
        </authorList>
    </citation>
    <scope>NUCLEOTIDE SEQUENCE</scope>
</reference>
<dbReference type="Gene3D" id="1.20.1250.20">
    <property type="entry name" value="MFS general substrate transporter like domains"/>
    <property type="match status" value="1"/>
</dbReference>
<evidence type="ECO:0000313" key="3">
    <source>
        <dbReference type="EMBL" id="SVB09076.1"/>
    </source>
</evidence>
<dbReference type="PANTHER" id="PTHR11360:SF284">
    <property type="entry name" value="EG:103B4.3 PROTEIN-RELATED"/>
    <property type="match status" value="1"/>
</dbReference>
<proteinExistence type="predicted"/>
<gene>
    <name evidence="3" type="ORF">METZ01_LOCUS161930</name>
</gene>